<gene>
    <name evidence="1" type="ORF">REIFOR_01955</name>
</gene>
<dbReference type="InterPro" id="IPR021710">
    <property type="entry name" value="DUF3293"/>
</dbReference>
<dbReference type="EMBL" id="CP011797">
    <property type="protein sequence ID" value="ATX77092.1"/>
    <property type="molecule type" value="Genomic_DNA"/>
</dbReference>
<evidence type="ECO:0000313" key="1">
    <source>
        <dbReference type="EMBL" id="ATX77092.1"/>
    </source>
</evidence>
<dbReference type="OrthoDB" id="6400497at2"/>
<reference evidence="1 2" key="1">
    <citation type="journal article" date="2017" name="Environ. Microbiol.">
        <title>Genomic and physiological analyses of 'Reinekea forsetii' reveal a versatile opportunistic lifestyle during spring algae blooms.</title>
        <authorList>
            <person name="Avci B."/>
            <person name="Hahnke R.L."/>
            <person name="Chafee M."/>
            <person name="Fischer T."/>
            <person name="Gruber-Vodicka H."/>
            <person name="Tegetmeyer H.E."/>
            <person name="Harder J."/>
            <person name="Fuchs B.M."/>
            <person name="Amann R.I."/>
            <person name="Teeling H."/>
        </authorList>
    </citation>
    <scope>NUCLEOTIDE SEQUENCE [LARGE SCALE GENOMIC DNA]</scope>
    <source>
        <strain evidence="1 2">Hel1_31_D35</strain>
    </source>
</reference>
<dbReference type="Proteomes" id="UP000229757">
    <property type="component" value="Chromosome"/>
</dbReference>
<protein>
    <recommendedName>
        <fullName evidence="3">DUF3293 domain-containing protein</fullName>
    </recommendedName>
</protein>
<dbReference type="RefSeq" id="WP_100257375.1">
    <property type="nucleotide sequence ID" value="NZ_CP011797.1"/>
</dbReference>
<dbReference type="Pfam" id="PF11697">
    <property type="entry name" value="DUF3293"/>
    <property type="match status" value="1"/>
</dbReference>
<proteinExistence type="predicted"/>
<keyword evidence="2" id="KW-1185">Reference proteome</keyword>
<accession>A0A2K8KR53</accession>
<dbReference type="KEGG" id="rfo:REIFOR_01955"/>
<name>A0A2K8KR53_9GAMM</name>
<evidence type="ECO:0000313" key="2">
    <source>
        <dbReference type="Proteomes" id="UP000229757"/>
    </source>
</evidence>
<sequence>MTGTVTDAQMIQAYEETEYRVLGESPFVLKIGQANSDLLRLYRQQSVSTSVFITAWNPFSHAYDDTHNNKFNLDLAHDLVALELNFIDGIGQHPSGDWPGEDSFLVFGTTIDSAKLLGVTYRQNAIIWSDSDGVPQLVLLQSNPSVAARTVFLLYFYFIGIS</sequence>
<dbReference type="AlphaFoldDB" id="A0A2K8KR53"/>
<evidence type="ECO:0008006" key="3">
    <source>
        <dbReference type="Google" id="ProtNLM"/>
    </source>
</evidence>
<organism evidence="1 2">
    <name type="scientific">Reinekea forsetii</name>
    <dbReference type="NCBI Taxonomy" id="1336806"/>
    <lineage>
        <taxon>Bacteria</taxon>
        <taxon>Pseudomonadati</taxon>
        <taxon>Pseudomonadota</taxon>
        <taxon>Gammaproteobacteria</taxon>
        <taxon>Oceanospirillales</taxon>
        <taxon>Saccharospirillaceae</taxon>
        <taxon>Reinekea</taxon>
    </lineage>
</organism>